<organism evidence="2">
    <name type="scientific">marine sediment metagenome</name>
    <dbReference type="NCBI Taxonomy" id="412755"/>
    <lineage>
        <taxon>unclassified sequences</taxon>
        <taxon>metagenomes</taxon>
        <taxon>ecological metagenomes</taxon>
    </lineage>
</organism>
<proteinExistence type="predicted"/>
<accession>A0A0F8WQ49</accession>
<keyword evidence="1" id="KW-0812">Transmembrane</keyword>
<feature type="transmembrane region" description="Helical" evidence="1">
    <location>
        <begin position="9"/>
        <end position="29"/>
    </location>
</feature>
<feature type="non-terminal residue" evidence="2">
    <location>
        <position position="33"/>
    </location>
</feature>
<comment type="caution">
    <text evidence="2">The sequence shown here is derived from an EMBL/GenBank/DDBJ whole genome shotgun (WGS) entry which is preliminary data.</text>
</comment>
<keyword evidence="1" id="KW-0472">Membrane</keyword>
<protein>
    <submittedName>
        <fullName evidence="2">Uncharacterized protein</fullName>
    </submittedName>
</protein>
<gene>
    <name evidence="2" type="ORF">LCGC14_3125040</name>
</gene>
<keyword evidence="1" id="KW-1133">Transmembrane helix</keyword>
<dbReference type="AlphaFoldDB" id="A0A0F8WQ49"/>
<evidence type="ECO:0000313" key="2">
    <source>
        <dbReference type="EMBL" id="KKK50435.1"/>
    </source>
</evidence>
<reference evidence="2" key="1">
    <citation type="journal article" date="2015" name="Nature">
        <title>Complex archaea that bridge the gap between prokaryotes and eukaryotes.</title>
        <authorList>
            <person name="Spang A."/>
            <person name="Saw J.H."/>
            <person name="Jorgensen S.L."/>
            <person name="Zaremba-Niedzwiedzka K."/>
            <person name="Martijn J."/>
            <person name="Lind A.E."/>
            <person name="van Eijk R."/>
            <person name="Schleper C."/>
            <person name="Guy L."/>
            <person name="Ettema T.J."/>
        </authorList>
    </citation>
    <scope>NUCLEOTIDE SEQUENCE</scope>
</reference>
<name>A0A0F8WQ49_9ZZZZ</name>
<dbReference type="EMBL" id="LAZR01068025">
    <property type="protein sequence ID" value="KKK50435.1"/>
    <property type="molecule type" value="Genomic_DNA"/>
</dbReference>
<evidence type="ECO:0000256" key="1">
    <source>
        <dbReference type="SAM" id="Phobius"/>
    </source>
</evidence>
<sequence length="33" mass="3555">MRLNLSAKILIICTATIIAVLFAGFYLIAKSEG</sequence>